<reference evidence="2" key="1">
    <citation type="submission" date="2020-04" db="EMBL/GenBank/DDBJ databases">
        <authorList>
            <person name="Alioto T."/>
            <person name="Alioto T."/>
            <person name="Gomez Garrido J."/>
        </authorList>
    </citation>
    <scope>NUCLEOTIDE SEQUENCE</scope>
    <source>
        <strain evidence="2">A484AB</strain>
    </source>
</reference>
<evidence type="ECO:0000313" key="2">
    <source>
        <dbReference type="EMBL" id="CAB4013247.1"/>
    </source>
</evidence>
<protein>
    <submittedName>
        <fullName evidence="2">Uncharacterized protein</fullName>
    </submittedName>
</protein>
<sequence>MPVVPADVQVSHGAFENHARHDRQRSCASVKATSRSASWCCAKAKAVSLPCGGLRRSCRSCGPSFEKGPQVEQRRPRIPKGNDLLGEEEKRQPTTLKAYIGSLRLFFQFVIARQEEIRKLEDFSDADLRLVNSAMARLETWPKALADAMNKRKADIRLRDVDEKLQPEDYEAFFDSPRANEIKRMFLTIQNQDDPIVSVNDFTAMRDYLLLREIKPYADTYLNKLRGKYETESSVAPAALGIPALPLFFISTKGNPLDESRASNRLAQMGKQVAPQLKGTLKSSRLRKGLVSLQRGETSAAGSRAQLAKQMGHSVETAERYYNLQEEQADANVHSVIDRLTHGNVPLTDPRLSPLPEEVEGGLHQVGGEEVGGGEVVPDSDSDDDLSFLERNEIKRVFGHLLEPDRMILKPKVQVRKSKNNVIKDLKTSTIIRFLEMEKEKVVRPDVPKLQKEKADLDLPAPTSSTRDTRLFTPLETNLIMAVMNTLAPKASGKECLRAISNDAN</sequence>
<keyword evidence="3" id="KW-1185">Reference proteome</keyword>
<feature type="region of interest" description="Disordered" evidence="1">
    <location>
        <begin position="63"/>
        <end position="89"/>
    </location>
</feature>
<comment type="caution">
    <text evidence="2">The sequence shown here is derived from an EMBL/GenBank/DDBJ whole genome shotgun (WGS) entry which is preliminary data.</text>
</comment>
<gene>
    <name evidence="2" type="ORF">PACLA_8A064183</name>
</gene>
<dbReference type="OrthoDB" id="5973784at2759"/>
<evidence type="ECO:0000256" key="1">
    <source>
        <dbReference type="SAM" id="MobiDB-lite"/>
    </source>
</evidence>
<name>A0A6S7I7X8_PARCT</name>
<organism evidence="2 3">
    <name type="scientific">Paramuricea clavata</name>
    <name type="common">Red gorgonian</name>
    <name type="synonym">Violescent sea-whip</name>
    <dbReference type="NCBI Taxonomy" id="317549"/>
    <lineage>
        <taxon>Eukaryota</taxon>
        <taxon>Metazoa</taxon>
        <taxon>Cnidaria</taxon>
        <taxon>Anthozoa</taxon>
        <taxon>Octocorallia</taxon>
        <taxon>Malacalcyonacea</taxon>
        <taxon>Plexauridae</taxon>
        <taxon>Paramuricea</taxon>
    </lineage>
</organism>
<dbReference type="Proteomes" id="UP001152795">
    <property type="component" value="Unassembled WGS sequence"/>
</dbReference>
<proteinExistence type="predicted"/>
<evidence type="ECO:0000313" key="3">
    <source>
        <dbReference type="Proteomes" id="UP001152795"/>
    </source>
</evidence>
<dbReference type="AlphaFoldDB" id="A0A6S7I7X8"/>
<dbReference type="EMBL" id="CACRXK020007815">
    <property type="protein sequence ID" value="CAB4013247.1"/>
    <property type="molecule type" value="Genomic_DNA"/>
</dbReference>
<accession>A0A6S7I7X8</accession>